<keyword evidence="6 12" id="KW-0418">Kinase</keyword>
<name>A0A3M7QDR0_BRAPC</name>
<dbReference type="InterPro" id="IPR000719">
    <property type="entry name" value="Prot_kinase_dom"/>
</dbReference>
<gene>
    <name evidence="12" type="ORF">BpHYR1_037938</name>
</gene>
<dbReference type="InterPro" id="IPR017441">
    <property type="entry name" value="Protein_kinase_ATP_BS"/>
</dbReference>
<dbReference type="Proteomes" id="UP000276133">
    <property type="component" value="Unassembled WGS sequence"/>
</dbReference>
<feature type="domain" description="Protein kinase" evidence="11">
    <location>
        <begin position="13"/>
        <end position="333"/>
    </location>
</feature>
<evidence type="ECO:0000256" key="1">
    <source>
        <dbReference type="ARBA" id="ARBA00010886"/>
    </source>
</evidence>
<dbReference type="GO" id="GO:0004674">
    <property type="term" value="F:protein serine/threonine kinase activity"/>
    <property type="evidence" value="ECO:0007669"/>
    <property type="project" value="UniProtKB-KW"/>
</dbReference>
<evidence type="ECO:0000256" key="8">
    <source>
        <dbReference type="ARBA" id="ARBA00047899"/>
    </source>
</evidence>
<sequence length="676" mass="79111">MHQTKDWSEEYTKVNRHSIGQGTFGKVYLVRSNSDKKLYALKEINLNQYILRISVINRSYALEEGFKLNILKIDHDNIIKYFNSYIHKDHVYWIMEYCDGGTLREQISLYRKQVRIMDENLIWYWCIQILTGIEYLHKCGIIHRDLKPENIYIHNKRGTCKIGDFGFAKLVVESSITENRVIKYTNDSNESDADCYLSKNDKQEEKIIYNLVNISQVGTPYYMAPELRMLIDSHIAYASLDTINKRIKICEKFIYKGDVFSFGCIIYELAFLKKAFAVKDKFKITDVCIEKVRINLETNVTYSDDLKNLIRSCLIVEPCERPAVKQLMSKNFLVSRLDIDYSEYFKKQVIPSPSIDPRFNSVYFMDFKLTGYYKPMTMKSLKYNQNMIVILVFKTHNLDESKLLLYNEYGQLVKELDSYLPSKNASAHSNFNFGIYDFCVDEDNNHLYLSTKKFGIVRFKIVETSHYLEEIILDGYLDLNEINDQENSIFPTCLNLIEDESAFRETMKTSGKRRLIFYDRSSKRIISLQVDLKSQADTDRIKCYINAGLTLEQQYIRQMVNSSSELICLFDDLPSLNVYDLKTLLPKRSNRNKGAKNNFRCLTLDSHGFLYSTDGKSIFNIDSNFNELNRLNFCFGSERKFAHTFSWMSFLTNSKIVLLTDALQMEKSTILILLPC</sequence>
<dbReference type="GO" id="GO:0005524">
    <property type="term" value="F:ATP binding"/>
    <property type="evidence" value="ECO:0007669"/>
    <property type="project" value="UniProtKB-UniRule"/>
</dbReference>
<dbReference type="EC" id="2.7.11.1" evidence="2"/>
<keyword evidence="5 10" id="KW-0547">Nucleotide-binding</keyword>
<dbReference type="PROSITE" id="PS50011">
    <property type="entry name" value="PROTEIN_KINASE_DOM"/>
    <property type="match status" value="1"/>
</dbReference>
<dbReference type="Pfam" id="PF00069">
    <property type="entry name" value="Pkinase"/>
    <property type="match status" value="2"/>
</dbReference>
<dbReference type="PROSITE" id="PS00107">
    <property type="entry name" value="PROTEIN_KINASE_ATP"/>
    <property type="match status" value="1"/>
</dbReference>
<evidence type="ECO:0000256" key="3">
    <source>
        <dbReference type="ARBA" id="ARBA00022527"/>
    </source>
</evidence>
<evidence type="ECO:0000313" key="12">
    <source>
        <dbReference type="EMBL" id="RNA09429.1"/>
    </source>
</evidence>
<evidence type="ECO:0000256" key="6">
    <source>
        <dbReference type="ARBA" id="ARBA00022777"/>
    </source>
</evidence>
<comment type="catalytic activity">
    <reaction evidence="8">
        <text>L-threonyl-[protein] + ATP = O-phospho-L-threonyl-[protein] + ADP + H(+)</text>
        <dbReference type="Rhea" id="RHEA:46608"/>
        <dbReference type="Rhea" id="RHEA-COMP:11060"/>
        <dbReference type="Rhea" id="RHEA-COMP:11605"/>
        <dbReference type="ChEBI" id="CHEBI:15378"/>
        <dbReference type="ChEBI" id="CHEBI:30013"/>
        <dbReference type="ChEBI" id="CHEBI:30616"/>
        <dbReference type="ChEBI" id="CHEBI:61977"/>
        <dbReference type="ChEBI" id="CHEBI:456216"/>
        <dbReference type="EC" id="2.7.11.1"/>
    </reaction>
</comment>
<dbReference type="GO" id="GO:0005634">
    <property type="term" value="C:nucleus"/>
    <property type="evidence" value="ECO:0007669"/>
    <property type="project" value="TreeGrafter"/>
</dbReference>
<evidence type="ECO:0000256" key="10">
    <source>
        <dbReference type="PROSITE-ProRule" id="PRU10141"/>
    </source>
</evidence>
<dbReference type="SUPFAM" id="SSF56112">
    <property type="entry name" value="Protein kinase-like (PK-like)"/>
    <property type="match status" value="1"/>
</dbReference>
<protein>
    <recommendedName>
        <fullName evidence="2">non-specific serine/threonine protein kinase</fullName>
        <ecNumber evidence="2">2.7.11.1</ecNumber>
    </recommendedName>
</protein>
<keyword evidence="4" id="KW-0808">Transferase</keyword>
<dbReference type="SMART" id="SM00220">
    <property type="entry name" value="S_TKc"/>
    <property type="match status" value="1"/>
</dbReference>
<dbReference type="PANTHER" id="PTHR43671">
    <property type="entry name" value="SERINE/THREONINE-PROTEIN KINASE NEK"/>
    <property type="match status" value="1"/>
</dbReference>
<accession>A0A3M7QDR0</accession>
<dbReference type="STRING" id="10195.A0A3M7QDR0"/>
<dbReference type="InterPro" id="IPR050660">
    <property type="entry name" value="NEK_Ser/Thr_kinase"/>
</dbReference>
<dbReference type="AlphaFoldDB" id="A0A3M7QDR0"/>
<dbReference type="PROSITE" id="PS00108">
    <property type="entry name" value="PROTEIN_KINASE_ST"/>
    <property type="match status" value="1"/>
</dbReference>
<dbReference type="Gene3D" id="3.30.200.20">
    <property type="entry name" value="Phosphorylase Kinase, domain 1"/>
    <property type="match status" value="1"/>
</dbReference>
<evidence type="ECO:0000256" key="9">
    <source>
        <dbReference type="ARBA" id="ARBA00048679"/>
    </source>
</evidence>
<evidence type="ECO:0000256" key="7">
    <source>
        <dbReference type="ARBA" id="ARBA00022840"/>
    </source>
</evidence>
<dbReference type="OrthoDB" id="248923at2759"/>
<comment type="similarity">
    <text evidence="1">Belongs to the protein kinase superfamily. NEK Ser/Thr protein kinase family. NIMA subfamily.</text>
</comment>
<evidence type="ECO:0000256" key="4">
    <source>
        <dbReference type="ARBA" id="ARBA00022679"/>
    </source>
</evidence>
<reference evidence="12 13" key="1">
    <citation type="journal article" date="2018" name="Sci. Rep.">
        <title>Genomic signatures of local adaptation to the degree of environmental predictability in rotifers.</title>
        <authorList>
            <person name="Franch-Gras L."/>
            <person name="Hahn C."/>
            <person name="Garcia-Roger E.M."/>
            <person name="Carmona M.J."/>
            <person name="Serra M."/>
            <person name="Gomez A."/>
        </authorList>
    </citation>
    <scope>NUCLEOTIDE SEQUENCE [LARGE SCALE GENOMIC DNA]</scope>
    <source>
        <strain evidence="12">HYR1</strain>
    </source>
</reference>
<keyword evidence="13" id="KW-1185">Reference proteome</keyword>
<evidence type="ECO:0000313" key="13">
    <source>
        <dbReference type="Proteomes" id="UP000276133"/>
    </source>
</evidence>
<evidence type="ECO:0000256" key="2">
    <source>
        <dbReference type="ARBA" id="ARBA00012513"/>
    </source>
</evidence>
<evidence type="ECO:0000256" key="5">
    <source>
        <dbReference type="ARBA" id="ARBA00022741"/>
    </source>
</evidence>
<proteinExistence type="inferred from homology"/>
<dbReference type="InterPro" id="IPR011009">
    <property type="entry name" value="Kinase-like_dom_sf"/>
</dbReference>
<keyword evidence="3" id="KW-0723">Serine/threonine-protein kinase</keyword>
<comment type="catalytic activity">
    <reaction evidence="9">
        <text>L-seryl-[protein] + ATP = O-phospho-L-seryl-[protein] + ADP + H(+)</text>
        <dbReference type="Rhea" id="RHEA:17989"/>
        <dbReference type="Rhea" id="RHEA-COMP:9863"/>
        <dbReference type="Rhea" id="RHEA-COMP:11604"/>
        <dbReference type="ChEBI" id="CHEBI:15378"/>
        <dbReference type="ChEBI" id="CHEBI:29999"/>
        <dbReference type="ChEBI" id="CHEBI:30616"/>
        <dbReference type="ChEBI" id="CHEBI:83421"/>
        <dbReference type="ChEBI" id="CHEBI:456216"/>
        <dbReference type="EC" id="2.7.11.1"/>
    </reaction>
</comment>
<comment type="caution">
    <text evidence="12">The sequence shown here is derived from an EMBL/GenBank/DDBJ whole genome shotgun (WGS) entry which is preliminary data.</text>
</comment>
<dbReference type="EMBL" id="REGN01006468">
    <property type="protein sequence ID" value="RNA09429.1"/>
    <property type="molecule type" value="Genomic_DNA"/>
</dbReference>
<organism evidence="12 13">
    <name type="scientific">Brachionus plicatilis</name>
    <name type="common">Marine rotifer</name>
    <name type="synonym">Brachionus muelleri</name>
    <dbReference type="NCBI Taxonomy" id="10195"/>
    <lineage>
        <taxon>Eukaryota</taxon>
        <taxon>Metazoa</taxon>
        <taxon>Spiralia</taxon>
        <taxon>Gnathifera</taxon>
        <taxon>Rotifera</taxon>
        <taxon>Eurotatoria</taxon>
        <taxon>Monogononta</taxon>
        <taxon>Pseudotrocha</taxon>
        <taxon>Ploima</taxon>
        <taxon>Brachionidae</taxon>
        <taxon>Brachionus</taxon>
    </lineage>
</organism>
<evidence type="ECO:0000259" key="11">
    <source>
        <dbReference type="PROSITE" id="PS50011"/>
    </source>
</evidence>
<feature type="binding site" evidence="10">
    <location>
        <position position="42"/>
    </location>
    <ligand>
        <name>ATP</name>
        <dbReference type="ChEBI" id="CHEBI:30616"/>
    </ligand>
</feature>
<dbReference type="InterPro" id="IPR008271">
    <property type="entry name" value="Ser/Thr_kinase_AS"/>
</dbReference>
<keyword evidence="7 10" id="KW-0067">ATP-binding</keyword>
<dbReference type="PANTHER" id="PTHR43671:SF98">
    <property type="entry name" value="SERINE_THREONINE-PROTEIN KINASE NEK11"/>
    <property type="match status" value="1"/>
</dbReference>
<dbReference type="Gene3D" id="1.10.510.10">
    <property type="entry name" value="Transferase(Phosphotransferase) domain 1"/>
    <property type="match status" value="1"/>
</dbReference>